<comment type="caution">
    <text evidence="1">The sequence shown here is derived from an EMBL/GenBank/DDBJ whole genome shotgun (WGS) entry which is preliminary data.</text>
</comment>
<gene>
    <name evidence="1" type="ORF">H5410_019701</name>
</gene>
<reference evidence="1 2" key="1">
    <citation type="submission" date="2020-09" db="EMBL/GenBank/DDBJ databases">
        <title>De no assembly of potato wild relative species, Solanum commersonii.</title>
        <authorList>
            <person name="Cho K."/>
        </authorList>
    </citation>
    <scope>NUCLEOTIDE SEQUENCE [LARGE SCALE GENOMIC DNA]</scope>
    <source>
        <strain evidence="1">LZ3.2</strain>
        <tissue evidence="1">Leaf</tissue>
    </source>
</reference>
<dbReference type="EMBL" id="JACXVP010000004">
    <property type="protein sequence ID" value="KAG5608420.1"/>
    <property type="molecule type" value="Genomic_DNA"/>
</dbReference>
<accession>A0A9J5ZAB2</accession>
<organism evidence="1 2">
    <name type="scientific">Solanum commersonii</name>
    <name type="common">Commerson's wild potato</name>
    <name type="synonym">Commerson's nightshade</name>
    <dbReference type="NCBI Taxonomy" id="4109"/>
    <lineage>
        <taxon>Eukaryota</taxon>
        <taxon>Viridiplantae</taxon>
        <taxon>Streptophyta</taxon>
        <taxon>Embryophyta</taxon>
        <taxon>Tracheophyta</taxon>
        <taxon>Spermatophyta</taxon>
        <taxon>Magnoliopsida</taxon>
        <taxon>eudicotyledons</taxon>
        <taxon>Gunneridae</taxon>
        <taxon>Pentapetalae</taxon>
        <taxon>asterids</taxon>
        <taxon>lamiids</taxon>
        <taxon>Solanales</taxon>
        <taxon>Solanaceae</taxon>
        <taxon>Solanoideae</taxon>
        <taxon>Solaneae</taxon>
        <taxon>Solanum</taxon>
    </lineage>
</organism>
<sequence length="94" mass="10937">MYHIQRHKSSIIVFGITHLTPNLFKSRFRNYPATVQSKNKCFGNVTDKAMLELVTFFGYLFCTSFNETFTVSGKIKENNMRLRPKSGRLANRIK</sequence>
<keyword evidence="2" id="KW-1185">Reference proteome</keyword>
<evidence type="ECO:0000313" key="2">
    <source>
        <dbReference type="Proteomes" id="UP000824120"/>
    </source>
</evidence>
<dbReference type="AlphaFoldDB" id="A0A9J5ZAB2"/>
<evidence type="ECO:0000313" key="1">
    <source>
        <dbReference type="EMBL" id="KAG5608420.1"/>
    </source>
</evidence>
<proteinExistence type="predicted"/>
<dbReference type="Proteomes" id="UP000824120">
    <property type="component" value="Chromosome 4"/>
</dbReference>
<protein>
    <submittedName>
        <fullName evidence="1">Uncharacterized protein</fullName>
    </submittedName>
</protein>
<name>A0A9J5ZAB2_SOLCO</name>